<dbReference type="SUPFAM" id="SSF109604">
    <property type="entry name" value="HD-domain/PDEase-like"/>
    <property type="match status" value="1"/>
</dbReference>
<organism evidence="2 3">
    <name type="scientific">Clostridium sulfidigenes</name>
    <dbReference type="NCBI Taxonomy" id="318464"/>
    <lineage>
        <taxon>Bacteria</taxon>
        <taxon>Bacillati</taxon>
        <taxon>Bacillota</taxon>
        <taxon>Clostridia</taxon>
        <taxon>Eubacteriales</taxon>
        <taxon>Clostridiaceae</taxon>
        <taxon>Clostridium</taxon>
    </lineage>
</organism>
<gene>
    <name evidence="2" type="ORF">IO99_17875</name>
</gene>
<dbReference type="Pfam" id="PF01966">
    <property type="entry name" value="HD"/>
    <property type="match status" value="1"/>
</dbReference>
<dbReference type="CDD" id="cd00077">
    <property type="entry name" value="HDc"/>
    <property type="match status" value="1"/>
</dbReference>
<accession>A0A084J7E4</accession>
<dbReference type="InterPro" id="IPR006675">
    <property type="entry name" value="HDIG_dom"/>
</dbReference>
<feature type="domain" description="HD" evidence="1">
    <location>
        <begin position="44"/>
        <end position="152"/>
    </location>
</feature>
<proteinExistence type="predicted"/>
<keyword evidence="3" id="KW-1185">Reference proteome</keyword>
<evidence type="ECO:0000313" key="3">
    <source>
        <dbReference type="Proteomes" id="UP000028542"/>
    </source>
</evidence>
<comment type="caution">
    <text evidence="2">The sequence shown here is derived from an EMBL/GenBank/DDBJ whole genome shotgun (WGS) entry which is preliminary data.</text>
</comment>
<evidence type="ECO:0000259" key="1">
    <source>
        <dbReference type="Pfam" id="PF01966"/>
    </source>
</evidence>
<dbReference type="AlphaFoldDB" id="A0A084J7E4"/>
<dbReference type="Proteomes" id="UP000028542">
    <property type="component" value="Unassembled WGS sequence"/>
</dbReference>
<protein>
    <recommendedName>
        <fullName evidence="1">HD domain-containing protein</fullName>
    </recommendedName>
</protein>
<sequence length="167" mass="20087">MNRVKQFINCVFAKITKKDMEFINNYLDENEKKILYKLPVYDLKHSVNVARDIYTNESEEEIKKNNLNHKEIVKSAILHDVGKIHTPLNVIDKSILVLLNNITKTKIKKYSDRNSKIYIFYNHGEEGYKILKEKGYDKEFLNIIRNHHNYKIQNKWLDILRKYDDRN</sequence>
<dbReference type="STRING" id="318464.IO99_17875"/>
<dbReference type="EMBL" id="JPMD01000054">
    <property type="protein sequence ID" value="KEZ84878.1"/>
    <property type="molecule type" value="Genomic_DNA"/>
</dbReference>
<dbReference type="Gene3D" id="1.10.3210.10">
    <property type="entry name" value="Hypothetical protein af1432"/>
    <property type="match status" value="1"/>
</dbReference>
<dbReference type="InterPro" id="IPR006674">
    <property type="entry name" value="HD_domain"/>
</dbReference>
<dbReference type="NCBIfam" id="TIGR00277">
    <property type="entry name" value="HDIG"/>
    <property type="match status" value="1"/>
</dbReference>
<dbReference type="InterPro" id="IPR003607">
    <property type="entry name" value="HD/PDEase_dom"/>
</dbReference>
<dbReference type="eggNOG" id="COG2206">
    <property type="taxonomic scope" value="Bacteria"/>
</dbReference>
<dbReference type="RefSeq" id="WP_035135632.1">
    <property type="nucleotide sequence ID" value="NZ_JPMD01000054.1"/>
</dbReference>
<reference evidence="2 3" key="1">
    <citation type="submission" date="2014-07" db="EMBL/GenBank/DDBJ databases">
        <title>Draft genome of Clostridium sulfidigenes 113A isolated from sediments associated with methane hydrate from Krishna Godavari basin.</title>
        <authorList>
            <person name="Honkalas V.S."/>
            <person name="Dabir A.P."/>
            <person name="Arora P."/>
            <person name="Dhakephalkar P.K."/>
        </authorList>
    </citation>
    <scope>NUCLEOTIDE SEQUENCE [LARGE SCALE GENOMIC DNA]</scope>
    <source>
        <strain evidence="2 3">113A</strain>
    </source>
</reference>
<evidence type="ECO:0000313" key="2">
    <source>
        <dbReference type="EMBL" id="KEZ84878.1"/>
    </source>
</evidence>
<name>A0A084J7E4_9CLOT</name>